<reference evidence="2" key="2">
    <citation type="submission" date="2021-03" db="UniProtKB">
        <authorList>
            <consortium name="EnsemblPlants"/>
        </authorList>
    </citation>
    <scope>IDENTIFICATION</scope>
</reference>
<accession>A0A803LID9</accession>
<dbReference type="RefSeq" id="XP_021756111.1">
    <property type="nucleotide sequence ID" value="XM_021900419.1"/>
</dbReference>
<dbReference type="EnsemblPlants" id="AUR62013736-RA">
    <property type="protein sequence ID" value="AUR62013736-RA:cds"/>
    <property type="gene ID" value="AUR62013736"/>
</dbReference>
<dbReference type="Gramene" id="AUR62013736-RA">
    <property type="protein sequence ID" value="AUR62013736-RA:cds"/>
    <property type="gene ID" value="AUR62013736"/>
</dbReference>
<dbReference type="Pfam" id="PF02519">
    <property type="entry name" value="Auxin_inducible"/>
    <property type="match status" value="1"/>
</dbReference>
<keyword evidence="3" id="KW-1185">Reference proteome</keyword>
<dbReference type="OMA" id="MERVMIP"/>
<organism evidence="2 3">
    <name type="scientific">Chenopodium quinoa</name>
    <name type="common">Quinoa</name>
    <dbReference type="NCBI Taxonomy" id="63459"/>
    <lineage>
        <taxon>Eukaryota</taxon>
        <taxon>Viridiplantae</taxon>
        <taxon>Streptophyta</taxon>
        <taxon>Embryophyta</taxon>
        <taxon>Tracheophyta</taxon>
        <taxon>Spermatophyta</taxon>
        <taxon>Magnoliopsida</taxon>
        <taxon>eudicotyledons</taxon>
        <taxon>Gunneridae</taxon>
        <taxon>Pentapetalae</taxon>
        <taxon>Caryophyllales</taxon>
        <taxon>Chenopodiaceae</taxon>
        <taxon>Chenopodioideae</taxon>
        <taxon>Atripliceae</taxon>
        <taxon>Chenopodium</taxon>
    </lineage>
</organism>
<dbReference type="GO" id="GO:0009733">
    <property type="term" value="P:response to auxin"/>
    <property type="evidence" value="ECO:0007669"/>
    <property type="project" value="InterPro"/>
</dbReference>
<evidence type="ECO:0000313" key="2">
    <source>
        <dbReference type="EnsemblPlants" id="AUR62013736-RA:cds"/>
    </source>
</evidence>
<gene>
    <name evidence="2" type="primary">LOC110721279</name>
</gene>
<dbReference type="Proteomes" id="UP000596660">
    <property type="component" value="Unplaced"/>
</dbReference>
<dbReference type="KEGG" id="cqi:110721279"/>
<dbReference type="GeneID" id="110721279"/>
<comment type="similarity">
    <text evidence="1">Belongs to the ARG7 family.</text>
</comment>
<dbReference type="InterPro" id="IPR003676">
    <property type="entry name" value="SAUR_fam"/>
</dbReference>
<reference evidence="2" key="1">
    <citation type="journal article" date="2017" name="Nature">
        <title>The genome of Chenopodium quinoa.</title>
        <authorList>
            <person name="Jarvis D.E."/>
            <person name="Ho Y.S."/>
            <person name="Lightfoot D.J."/>
            <person name="Schmoeckel S.M."/>
            <person name="Li B."/>
            <person name="Borm T.J.A."/>
            <person name="Ohyanagi H."/>
            <person name="Mineta K."/>
            <person name="Michell C.T."/>
            <person name="Saber N."/>
            <person name="Kharbatia N.M."/>
            <person name="Rupper R.R."/>
            <person name="Sharp A.R."/>
            <person name="Dally N."/>
            <person name="Boughton B.A."/>
            <person name="Woo Y.H."/>
            <person name="Gao G."/>
            <person name="Schijlen E.G.W.M."/>
            <person name="Guo X."/>
            <person name="Momin A.A."/>
            <person name="Negrao S."/>
            <person name="Al-Babili S."/>
            <person name="Gehring C."/>
            <person name="Roessner U."/>
            <person name="Jung C."/>
            <person name="Murphy K."/>
            <person name="Arold S.T."/>
            <person name="Gojobori T."/>
            <person name="van der Linden C.G."/>
            <person name="van Loo E.N."/>
            <person name="Jellen E.N."/>
            <person name="Maughan P.J."/>
            <person name="Tester M."/>
        </authorList>
    </citation>
    <scope>NUCLEOTIDE SEQUENCE [LARGE SCALE GENOMIC DNA]</scope>
    <source>
        <strain evidence="2">cv. PI 614886</strain>
    </source>
</reference>
<sequence length="111" mass="12849">MKDFIAKIARKKGENSSRSLSRYSRLSCDIARDGDARHEIRRGYVPVMVGFSEEQQERFMVPCGWMNHPCIVELLQLSANEFGYQQQGVIHIPYEPSHFRVIMENISSSKK</sequence>
<proteinExistence type="inferred from homology"/>
<dbReference type="PANTHER" id="PTHR31374">
    <property type="entry name" value="AUXIN-INDUCED PROTEIN-LIKE-RELATED"/>
    <property type="match status" value="1"/>
</dbReference>
<dbReference type="OrthoDB" id="838391at2759"/>
<protein>
    <submittedName>
        <fullName evidence="2">Uncharacterized protein</fullName>
    </submittedName>
</protein>
<evidence type="ECO:0000313" key="3">
    <source>
        <dbReference type="Proteomes" id="UP000596660"/>
    </source>
</evidence>
<name>A0A803LID9_CHEQI</name>
<evidence type="ECO:0000256" key="1">
    <source>
        <dbReference type="ARBA" id="ARBA00006974"/>
    </source>
</evidence>
<dbReference type="PANTHER" id="PTHR31374:SF30">
    <property type="entry name" value="SAUR-LIKE AUXIN-RESPONSIVE FAMILY PROTEIN"/>
    <property type="match status" value="1"/>
</dbReference>
<dbReference type="AlphaFoldDB" id="A0A803LID9"/>